<proteinExistence type="predicted"/>
<dbReference type="InterPro" id="IPR012349">
    <property type="entry name" value="Split_barrel_FMN-bd"/>
</dbReference>
<name>A0A6J6BBT2_9ZZZZ</name>
<dbReference type="PANTHER" id="PTHR35176:SF6">
    <property type="entry name" value="HEME OXYGENASE HI_0854-RELATED"/>
    <property type="match status" value="1"/>
</dbReference>
<sequence length="175" mass="19011">MTVQRSNGLASWAEFSATAPEFAEVLQGRLSASEHHVLATLHADGSPRVNGTNLLFEGEDLVIGCMPGTRRAADLRRDPRCAIHTAPDLASMPDGDARIECEAQELSSESVRVILDRLQADAKSSSERAEDGAAPSEGEFFSLQIKSVSHVQVQGDRLMLTIWDPAQGLRSIWRS</sequence>
<evidence type="ECO:0000256" key="1">
    <source>
        <dbReference type="ARBA" id="ARBA00023002"/>
    </source>
</evidence>
<dbReference type="EMBL" id="CAEZSF010000056">
    <property type="protein sequence ID" value="CAB4536134.1"/>
    <property type="molecule type" value="Genomic_DNA"/>
</dbReference>
<reference evidence="3" key="1">
    <citation type="submission" date="2020-05" db="EMBL/GenBank/DDBJ databases">
        <authorList>
            <person name="Chiriac C."/>
            <person name="Salcher M."/>
            <person name="Ghai R."/>
            <person name="Kavagutti S V."/>
        </authorList>
    </citation>
    <scope>NUCLEOTIDE SEQUENCE</scope>
</reference>
<evidence type="ECO:0000313" key="3">
    <source>
        <dbReference type="EMBL" id="CAB4536134.1"/>
    </source>
</evidence>
<dbReference type="Pfam" id="PF01243">
    <property type="entry name" value="PNPOx_N"/>
    <property type="match status" value="1"/>
</dbReference>
<evidence type="ECO:0000259" key="2">
    <source>
        <dbReference type="Pfam" id="PF01243"/>
    </source>
</evidence>
<accession>A0A6J6BBT2</accession>
<protein>
    <submittedName>
        <fullName evidence="3">Unannotated protein</fullName>
    </submittedName>
</protein>
<dbReference type="AlphaFoldDB" id="A0A6J6BBT2"/>
<dbReference type="SUPFAM" id="SSF50475">
    <property type="entry name" value="FMN-binding split barrel"/>
    <property type="match status" value="1"/>
</dbReference>
<keyword evidence="1" id="KW-0560">Oxidoreductase</keyword>
<dbReference type="Gene3D" id="2.30.110.10">
    <property type="entry name" value="Electron Transport, Fmn-binding Protein, Chain A"/>
    <property type="match status" value="1"/>
</dbReference>
<dbReference type="GO" id="GO:0070967">
    <property type="term" value="F:coenzyme F420 binding"/>
    <property type="evidence" value="ECO:0007669"/>
    <property type="project" value="TreeGrafter"/>
</dbReference>
<gene>
    <name evidence="3" type="ORF">UFOPK1358_00747</name>
</gene>
<dbReference type="InterPro" id="IPR011576">
    <property type="entry name" value="Pyridox_Oxase_N"/>
</dbReference>
<dbReference type="InterPro" id="IPR052019">
    <property type="entry name" value="F420H2_bilvrd_red/Heme_oxyg"/>
</dbReference>
<feature type="domain" description="Pyridoxamine 5'-phosphate oxidase N-terminal" evidence="2">
    <location>
        <begin position="27"/>
        <end position="149"/>
    </location>
</feature>
<dbReference type="GO" id="GO:0005829">
    <property type="term" value="C:cytosol"/>
    <property type="evidence" value="ECO:0007669"/>
    <property type="project" value="TreeGrafter"/>
</dbReference>
<dbReference type="GO" id="GO:0016627">
    <property type="term" value="F:oxidoreductase activity, acting on the CH-CH group of donors"/>
    <property type="evidence" value="ECO:0007669"/>
    <property type="project" value="TreeGrafter"/>
</dbReference>
<organism evidence="3">
    <name type="scientific">freshwater metagenome</name>
    <dbReference type="NCBI Taxonomy" id="449393"/>
    <lineage>
        <taxon>unclassified sequences</taxon>
        <taxon>metagenomes</taxon>
        <taxon>ecological metagenomes</taxon>
    </lineage>
</organism>
<dbReference type="PANTHER" id="PTHR35176">
    <property type="entry name" value="HEME OXYGENASE HI_0854-RELATED"/>
    <property type="match status" value="1"/>
</dbReference>